<keyword evidence="3" id="KW-1185">Reference proteome</keyword>
<protein>
    <submittedName>
        <fullName evidence="2">Uncharacterized protein</fullName>
    </submittedName>
</protein>
<dbReference type="AlphaFoldDB" id="Q0FZ14"/>
<feature type="chain" id="PRO_5004172502" evidence="1">
    <location>
        <begin position="22"/>
        <end position="130"/>
    </location>
</feature>
<accession>Q0FZ14</accession>
<dbReference type="RefSeq" id="WP_007067400.1">
    <property type="nucleotide sequence ID" value="NZ_DS022272.1"/>
</dbReference>
<proteinExistence type="predicted"/>
<evidence type="ECO:0000313" key="3">
    <source>
        <dbReference type="Proteomes" id="UP000004310"/>
    </source>
</evidence>
<comment type="caution">
    <text evidence="2">The sequence shown here is derived from an EMBL/GenBank/DDBJ whole genome shotgun (WGS) entry which is preliminary data.</text>
</comment>
<evidence type="ECO:0000256" key="1">
    <source>
        <dbReference type="SAM" id="SignalP"/>
    </source>
</evidence>
<dbReference type="EMBL" id="AATP01000009">
    <property type="protein sequence ID" value="EAU40144.1"/>
    <property type="molecule type" value="Genomic_DNA"/>
</dbReference>
<sequence length="130" mass="14648">MRPILALLLTFAVASPGLAQALSPRTVHTGELMMGNVPEATQVEVYCHVAEMDEARGRCAVPNDFGEFGSYWIDLDFSEMVDGPAGFVDYARDNCSGAAIRRECRFRMIGLYEERQADEWIVLSEFERYE</sequence>
<reference evidence="2 3" key="1">
    <citation type="journal article" date="2010" name="J. Bacteriol.">
        <title>Genome sequence of Fulvimarina pelagi HTCC2506T, a Mn(II)-oxidizing alphaproteobacterium possessing an aerobic anoxygenic photosynthetic gene cluster and Xanthorhodopsin.</title>
        <authorList>
            <person name="Kang I."/>
            <person name="Oh H.M."/>
            <person name="Lim S.I."/>
            <person name="Ferriera S."/>
            <person name="Giovannoni S.J."/>
            <person name="Cho J.C."/>
        </authorList>
    </citation>
    <scope>NUCLEOTIDE SEQUENCE [LARGE SCALE GENOMIC DNA]</scope>
    <source>
        <strain evidence="2 3">HTCC2506</strain>
    </source>
</reference>
<evidence type="ECO:0000313" key="2">
    <source>
        <dbReference type="EMBL" id="EAU40144.1"/>
    </source>
</evidence>
<gene>
    <name evidence="2" type="ORF">FP2506_11327</name>
</gene>
<keyword evidence="1" id="KW-0732">Signal</keyword>
<organism evidence="2 3">
    <name type="scientific">Fulvimarina pelagi HTCC2506</name>
    <dbReference type="NCBI Taxonomy" id="314231"/>
    <lineage>
        <taxon>Bacteria</taxon>
        <taxon>Pseudomonadati</taxon>
        <taxon>Pseudomonadota</taxon>
        <taxon>Alphaproteobacteria</taxon>
        <taxon>Hyphomicrobiales</taxon>
        <taxon>Aurantimonadaceae</taxon>
        <taxon>Fulvimarina</taxon>
    </lineage>
</organism>
<dbReference type="STRING" id="217511.GCA_001463845_01007"/>
<dbReference type="HOGENOM" id="CLU_1934961_0_0_5"/>
<name>Q0FZ14_9HYPH</name>
<feature type="signal peptide" evidence="1">
    <location>
        <begin position="1"/>
        <end position="21"/>
    </location>
</feature>
<dbReference type="Proteomes" id="UP000004310">
    <property type="component" value="Unassembled WGS sequence"/>
</dbReference>